<dbReference type="OrthoDB" id="283809at2"/>
<evidence type="ECO:0000313" key="2">
    <source>
        <dbReference type="Proteomes" id="UP000051655"/>
    </source>
</evidence>
<evidence type="ECO:0008006" key="3">
    <source>
        <dbReference type="Google" id="ProtNLM"/>
    </source>
</evidence>
<dbReference type="AlphaFoldDB" id="A0A0R2JL21"/>
<reference evidence="1 2" key="1">
    <citation type="journal article" date="2015" name="Genome Announc.">
        <title>Expanding the biotechnology potential of lactobacilli through comparative genomics of 213 strains and associated genera.</title>
        <authorList>
            <person name="Sun Z."/>
            <person name="Harris H.M."/>
            <person name="McCann A."/>
            <person name="Guo C."/>
            <person name="Argimon S."/>
            <person name="Zhang W."/>
            <person name="Yang X."/>
            <person name="Jeffery I.B."/>
            <person name="Cooney J.C."/>
            <person name="Kagawa T.F."/>
            <person name="Liu W."/>
            <person name="Song Y."/>
            <person name="Salvetti E."/>
            <person name="Wrobel A."/>
            <person name="Rasinkangas P."/>
            <person name="Parkhill J."/>
            <person name="Rea M.C."/>
            <person name="O'Sullivan O."/>
            <person name="Ritari J."/>
            <person name="Douillard F.P."/>
            <person name="Paul Ross R."/>
            <person name="Yang R."/>
            <person name="Briner A.E."/>
            <person name="Felis G.E."/>
            <person name="de Vos W.M."/>
            <person name="Barrangou R."/>
            <person name="Klaenhammer T.R."/>
            <person name="Caufield P.W."/>
            <person name="Cui Y."/>
            <person name="Zhang H."/>
            <person name="O'Toole P.W."/>
        </authorList>
    </citation>
    <scope>NUCLEOTIDE SEQUENCE [LARGE SCALE GENOMIC DNA]</scope>
    <source>
        <strain evidence="1 2">DSM 20593</strain>
    </source>
</reference>
<protein>
    <recommendedName>
        <fullName evidence="3">AP2-like integrase N-terminal domain-containing protein</fullName>
    </recommendedName>
</protein>
<keyword evidence="2" id="KW-1185">Reference proteome</keyword>
<sequence>MSIRKKNNGKYEVRVYLGCDNRKKQRVYKYKTVAGKREAQLIEAQLLTDVDNGETVTEDKQVNKAEVYTFDEAFKEWWQFYIQQDITQQPKI</sequence>
<name>A0A0R2JL21_9LACO</name>
<organism evidence="1 2">
    <name type="scientific">Weissella kandleri</name>
    <dbReference type="NCBI Taxonomy" id="1616"/>
    <lineage>
        <taxon>Bacteria</taxon>
        <taxon>Bacillati</taxon>
        <taxon>Bacillota</taxon>
        <taxon>Bacilli</taxon>
        <taxon>Lactobacillales</taxon>
        <taxon>Lactobacillaceae</taxon>
        <taxon>Weissella</taxon>
    </lineage>
</organism>
<dbReference type="PATRIC" id="fig|1616.3.peg.1181"/>
<gene>
    <name evidence="1" type="ORF">IV73_GL001148</name>
</gene>
<dbReference type="RefSeq" id="WP_057756091.1">
    <property type="nucleotide sequence ID" value="NZ_JQBP01000006.1"/>
</dbReference>
<dbReference type="EMBL" id="JQBP01000006">
    <property type="protein sequence ID" value="KRN74740.1"/>
    <property type="molecule type" value="Genomic_DNA"/>
</dbReference>
<evidence type="ECO:0000313" key="1">
    <source>
        <dbReference type="EMBL" id="KRN74740.1"/>
    </source>
</evidence>
<comment type="caution">
    <text evidence="1">The sequence shown here is derived from an EMBL/GenBank/DDBJ whole genome shotgun (WGS) entry which is preliminary data.</text>
</comment>
<proteinExistence type="predicted"/>
<accession>A0A0R2JL21</accession>
<dbReference type="Proteomes" id="UP000051655">
    <property type="component" value="Unassembled WGS sequence"/>
</dbReference>